<dbReference type="SUPFAM" id="SSF52540">
    <property type="entry name" value="P-loop containing nucleoside triphosphate hydrolases"/>
    <property type="match status" value="1"/>
</dbReference>
<dbReference type="Pfam" id="PF13671">
    <property type="entry name" value="AAA_33"/>
    <property type="match status" value="1"/>
</dbReference>
<dbReference type="InterPro" id="IPR027417">
    <property type="entry name" value="P-loop_NTPase"/>
</dbReference>
<dbReference type="GO" id="GO:0016301">
    <property type="term" value="F:kinase activity"/>
    <property type="evidence" value="ECO:0007669"/>
    <property type="project" value="UniProtKB-KW"/>
</dbReference>
<keyword evidence="1" id="KW-0418">Kinase</keyword>
<evidence type="ECO:0000313" key="2">
    <source>
        <dbReference type="Proteomes" id="UP000256485"/>
    </source>
</evidence>
<gene>
    <name evidence="1" type="ORF">DFJ64_0034</name>
</gene>
<dbReference type="AlphaFoldDB" id="A0A3D9V1L1"/>
<name>A0A3D9V1L1_THECX</name>
<dbReference type="PANTHER" id="PTHR37807:SF3">
    <property type="entry name" value="OS07G0160300 PROTEIN"/>
    <property type="match status" value="1"/>
</dbReference>
<dbReference type="Proteomes" id="UP000256485">
    <property type="component" value="Unassembled WGS sequence"/>
</dbReference>
<sequence>MGRPLAIGGTSRLTIQRFEERDIPFRIAAPPPLGVRLPCAVPSPTLIVVSGPPGAGKTVLAHELARAIGCPAICRDEIKEGMVHAHPGFVPGPGDELTKRTTATFFDVLELLLRAGTTVVAEAAFQDKVWRPRLEPLADLADIRIVHCVVDASVAYARRVRRLEEDPRRAAHADHDSLRGGFEQVKASHEAFVPVSLPVPSITVNTTDGYDPELAEIVEFVTSPRPAASR</sequence>
<proteinExistence type="predicted"/>
<dbReference type="OrthoDB" id="3819922at2"/>
<dbReference type="Gene3D" id="3.40.50.300">
    <property type="entry name" value="P-loop containing nucleotide triphosphate hydrolases"/>
    <property type="match status" value="1"/>
</dbReference>
<comment type="caution">
    <text evidence="1">The sequence shown here is derived from an EMBL/GenBank/DDBJ whole genome shotgun (WGS) entry which is preliminary data.</text>
</comment>
<keyword evidence="1" id="KW-0808">Transferase</keyword>
<organism evidence="1 2">
    <name type="scientific">Thermasporomyces composti</name>
    <dbReference type="NCBI Taxonomy" id="696763"/>
    <lineage>
        <taxon>Bacteria</taxon>
        <taxon>Bacillati</taxon>
        <taxon>Actinomycetota</taxon>
        <taxon>Actinomycetes</taxon>
        <taxon>Propionibacteriales</taxon>
        <taxon>Nocardioidaceae</taxon>
        <taxon>Thermasporomyces</taxon>
    </lineage>
</organism>
<accession>A0A3D9V1L1</accession>
<evidence type="ECO:0000313" key="1">
    <source>
        <dbReference type="EMBL" id="REF34673.1"/>
    </source>
</evidence>
<dbReference type="EMBL" id="QTUC01000001">
    <property type="protein sequence ID" value="REF34673.1"/>
    <property type="molecule type" value="Genomic_DNA"/>
</dbReference>
<dbReference type="PANTHER" id="PTHR37807">
    <property type="entry name" value="OS07G0160300 PROTEIN"/>
    <property type="match status" value="1"/>
</dbReference>
<protein>
    <submittedName>
        <fullName evidence="1">Putative kinase</fullName>
    </submittedName>
</protein>
<reference evidence="1 2" key="1">
    <citation type="submission" date="2018-08" db="EMBL/GenBank/DDBJ databases">
        <title>Sequencing the genomes of 1000 actinobacteria strains.</title>
        <authorList>
            <person name="Klenk H.-P."/>
        </authorList>
    </citation>
    <scope>NUCLEOTIDE SEQUENCE [LARGE SCALE GENOMIC DNA]</scope>
    <source>
        <strain evidence="1 2">DSM 22891</strain>
    </source>
</reference>
<keyword evidence="2" id="KW-1185">Reference proteome</keyword>